<feature type="compositionally biased region" description="Basic residues" evidence="1">
    <location>
        <begin position="113"/>
        <end position="128"/>
    </location>
</feature>
<name>A0AAD3DAC3_9STRA</name>
<feature type="compositionally biased region" description="Basic residues" evidence="1">
    <location>
        <begin position="90"/>
        <end position="99"/>
    </location>
</feature>
<dbReference type="Proteomes" id="UP001054902">
    <property type="component" value="Unassembled WGS sequence"/>
</dbReference>
<protein>
    <submittedName>
        <fullName evidence="2">Uncharacterized protein</fullName>
    </submittedName>
</protein>
<reference evidence="2 3" key="1">
    <citation type="journal article" date="2021" name="Sci. Rep.">
        <title>The genome of the diatom Chaetoceros tenuissimus carries an ancient integrated fragment of an extant virus.</title>
        <authorList>
            <person name="Hongo Y."/>
            <person name="Kimura K."/>
            <person name="Takaki Y."/>
            <person name="Yoshida Y."/>
            <person name="Baba S."/>
            <person name="Kobayashi G."/>
            <person name="Nagasaki K."/>
            <person name="Hano T."/>
            <person name="Tomaru Y."/>
        </authorList>
    </citation>
    <scope>NUCLEOTIDE SEQUENCE [LARGE SCALE GENOMIC DNA]</scope>
    <source>
        <strain evidence="2 3">NIES-3715</strain>
    </source>
</reference>
<sequence>MLRKTLRTDGRKLRNALIRSQSSLFGSFHHAQFRQMSSILLSRSSLISPISTVDQNKFQKNMDSKRFFVIDTRQMSRKDDNFTGIPSAYLKKRNNRHRDQKGNGKGLDGESRRNKRRNSRRGKRKGKRSIIESSDRASATSSDIFPLENDNFDSSLTEDSLDHSTSHHRKYNSKNAESIKYINERVQRWLELEGEVQGLLKELEKDLGMKVDADDKSIMNMNPVVVTRNLIKTENLYKNICAKLRFIIAGWGWFKNADTWTKHKKELPLPPANALKLITLLENIRRQRHELIKFCLESNSSEMSTTKNEKRAHSTGNESQGFLSWIFNRKSDTDFEPFDDDKNWSSSLHELNAHLSQDFTANTLLYDGIFTNCQNWRHSDVEAMTTVIEDAFKLLKESHNSGNPNVIPSTLIYHRMIEFYNQSSDLNEVKKNVHLIKDMIDQMKEFKETKEETTDVHSNTDKTICVPTTKTYGLAISGFRGIGSNTDVKVQALDSADEILKIMEKEVNSGWRPNANQSLSPDSKNTHPQEGKEKKSDCIDLPLSYPYRAMLLNLIAVGPNVIDEYIDRVDDTMTRLLGKDEYEKLFDNDKSLINLSKVDCIILDDLHKAFTATFDMDRFRKAKNLLGKMELTREASLSDNLIQWSPMYPSKNCYYNAIFCLLAIAVDSKNIVTTSDARYATGILDKLLQEIPSAKNEFCCYRLIRIWGETKSRKSGTIAEEILSRMEMSRIINGNSSVSSSLMARAKQSTLENYAKAASLGEPKAAHNCYKFLERIQERLPQEMSSENENREKLFFYIAVIKACAGTVVEEDKPDALEIAIDIYNNRLLAEDVILTPYVFVQMLLCCELIAPTSHDVALRLSKEIFQAACENGLVQNHVLRTLKRVNYNLFESYNKIPEHSANVKEFFEKA</sequence>
<feature type="compositionally biased region" description="Basic and acidic residues" evidence="1">
    <location>
        <begin position="524"/>
        <end position="536"/>
    </location>
</feature>
<dbReference type="EMBL" id="BLLK01000069">
    <property type="protein sequence ID" value="GFH60703.1"/>
    <property type="molecule type" value="Genomic_DNA"/>
</dbReference>
<dbReference type="AlphaFoldDB" id="A0AAD3DAC3"/>
<evidence type="ECO:0000313" key="2">
    <source>
        <dbReference type="EMBL" id="GFH60703.1"/>
    </source>
</evidence>
<organism evidence="2 3">
    <name type="scientific">Chaetoceros tenuissimus</name>
    <dbReference type="NCBI Taxonomy" id="426638"/>
    <lineage>
        <taxon>Eukaryota</taxon>
        <taxon>Sar</taxon>
        <taxon>Stramenopiles</taxon>
        <taxon>Ochrophyta</taxon>
        <taxon>Bacillariophyta</taxon>
        <taxon>Coscinodiscophyceae</taxon>
        <taxon>Chaetocerotophycidae</taxon>
        <taxon>Chaetocerotales</taxon>
        <taxon>Chaetocerotaceae</taxon>
        <taxon>Chaetoceros</taxon>
    </lineage>
</organism>
<evidence type="ECO:0000256" key="1">
    <source>
        <dbReference type="SAM" id="MobiDB-lite"/>
    </source>
</evidence>
<accession>A0AAD3DAC3</accession>
<feature type="compositionally biased region" description="Polar residues" evidence="1">
    <location>
        <begin position="514"/>
        <end position="523"/>
    </location>
</feature>
<feature type="region of interest" description="Disordered" evidence="1">
    <location>
        <begin position="80"/>
        <end position="137"/>
    </location>
</feature>
<feature type="region of interest" description="Disordered" evidence="1">
    <location>
        <begin position="511"/>
        <end position="536"/>
    </location>
</feature>
<gene>
    <name evidence="2" type="ORF">CTEN210_17179</name>
</gene>
<keyword evidence="3" id="KW-1185">Reference proteome</keyword>
<proteinExistence type="predicted"/>
<evidence type="ECO:0000313" key="3">
    <source>
        <dbReference type="Proteomes" id="UP001054902"/>
    </source>
</evidence>
<comment type="caution">
    <text evidence="2">The sequence shown here is derived from an EMBL/GenBank/DDBJ whole genome shotgun (WGS) entry which is preliminary data.</text>
</comment>